<organism evidence="6 7">
    <name type="scientific">Psychromarinibacter halotolerans</name>
    <dbReference type="NCBI Taxonomy" id="1775175"/>
    <lineage>
        <taxon>Bacteria</taxon>
        <taxon>Pseudomonadati</taxon>
        <taxon>Pseudomonadota</taxon>
        <taxon>Alphaproteobacteria</taxon>
        <taxon>Rhodobacterales</taxon>
        <taxon>Paracoccaceae</taxon>
        <taxon>Psychromarinibacter</taxon>
    </lineage>
</organism>
<dbReference type="Gene3D" id="3.40.50.300">
    <property type="entry name" value="P-loop containing nucleotide triphosphate hydrolases"/>
    <property type="match status" value="1"/>
</dbReference>
<evidence type="ECO:0000259" key="5">
    <source>
        <dbReference type="PROSITE" id="PS50893"/>
    </source>
</evidence>
<dbReference type="PANTHER" id="PTHR42788:SF13">
    <property type="entry name" value="ALIPHATIC SULFONATES IMPORT ATP-BINDING PROTEIN SSUB"/>
    <property type="match status" value="1"/>
</dbReference>
<feature type="domain" description="ABC transporter" evidence="5">
    <location>
        <begin position="4"/>
        <end position="235"/>
    </location>
</feature>
<dbReference type="CDD" id="cd03293">
    <property type="entry name" value="ABC_NrtD_SsuB_transporters"/>
    <property type="match status" value="1"/>
</dbReference>
<dbReference type="RefSeq" id="WP_275633608.1">
    <property type="nucleotide sequence ID" value="NZ_JARGYD010000005.1"/>
</dbReference>
<dbReference type="InterPro" id="IPR050166">
    <property type="entry name" value="ABC_transporter_ATP-bind"/>
</dbReference>
<dbReference type="InterPro" id="IPR017871">
    <property type="entry name" value="ABC_transporter-like_CS"/>
</dbReference>
<evidence type="ECO:0000313" key="7">
    <source>
        <dbReference type="Proteomes" id="UP001595632"/>
    </source>
</evidence>
<evidence type="ECO:0000256" key="2">
    <source>
        <dbReference type="ARBA" id="ARBA00022448"/>
    </source>
</evidence>
<dbReference type="GO" id="GO:0005524">
    <property type="term" value="F:ATP binding"/>
    <property type="evidence" value="ECO:0007669"/>
    <property type="project" value="UniProtKB-KW"/>
</dbReference>
<sequence>MNLIEGQDLQKVYVTATGPLVALQDVSFSIRKGEFISLVGPSGCGKSTLLSLMGGLEQKTDGSLSLLGEQHEKPSRDIGMMFQTSVLFPWRTIRQNASLPGDVLKLDKTQQRKRVDELLEMVGLKGFEDRYPSELSGGMRQRVGLARLLAHDPAILLMDEPFGALDEFTRETMNLELLRIWEQTQKTVIFVTHNIGEAVFLSDRVFVMTPRPGRLEGIVEIDLPRPRTTELMAQDRYSELVFQIRRMLGVDH</sequence>
<dbReference type="InterPro" id="IPR027417">
    <property type="entry name" value="P-loop_NTPase"/>
</dbReference>
<proteinExistence type="inferred from homology"/>
<reference evidence="7" key="1">
    <citation type="journal article" date="2019" name="Int. J. Syst. Evol. Microbiol.">
        <title>The Global Catalogue of Microorganisms (GCM) 10K type strain sequencing project: providing services to taxonomists for standard genome sequencing and annotation.</title>
        <authorList>
            <consortium name="The Broad Institute Genomics Platform"/>
            <consortium name="The Broad Institute Genome Sequencing Center for Infectious Disease"/>
            <person name="Wu L."/>
            <person name="Ma J."/>
        </authorList>
    </citation>
    <scope>NUCLEOTIDE SEQUENCE [LARGE SCALE GENOMIC DNA]</scope>
    <source>
        <strain evidence="7">KCTC 52366</strain>
    </source>
</reference>
<dbReference type="PROSITE" id="PS50893">
    <property type="entry name" value="ABC_TRANSPORTER_2"/>
    <property type="match status" value="1"/>
</dbReference>
<dbReference type="SUPFAM" id="SSF52540">
    <property type="entry name" value="P-loop containing nucleoside triphosphate hydrolases"/>
    <property type="match status" value="1"/>
</dbReference>
<keyword evidence="2" id="KW-0813">Transport</keyword>
<dbReference type="Pfam" id="PF00005">
    <property type="entry name" value="ABC_tran"/>
    <property type="match status" value="1"/>
</dbReference>
<evidence type="ECO:0000256" key="3">
    <source>
        <dbReference type="ARBA" id="ARBA00022741"/>
    </source>
</evidence>
<dbReference type="Proteomes" id="UP001595632">
    <property type="component" value="Unassembled WGS sequence"/>
</dbReference>
<keyword evidence="7" id="KW-1185">Reference proteome</keyword>
<dbReference type="PANTHER" id="PTHR42788">
    <property type="entry name" value="TAURINE IMPORT ATP-BINDING PROTEIN-RELATED"/>
    <property type="match status" value="1"/>
</dbReference>
<dbReference type="InterPro" id="IPR003439">
    <property type="entry name" value="ABC_transporter-like_ATP-bd"/>
</dbReference>
<keyword evidence="3" id="KW-0547">Nucleotide-binding</keyword>
<evidence type="ECO:0000256" key="4">
    <source>
        <dbReference type="ARBA" id="ARBA00022840"/>
    </source>
</evidence>
<dbReference type="PROSITE" id="PS00211">
    <property type="entry name" value="ABC_TRANSPORTER_1"/>
    <property type="match status" value="1"/>
</dbReference>
<comment type="caution">
    <text evidence="6">The sequence shown here is derived from an EMBL/GenBank/DDBJ whole genome shotgun (WGS) entry which is preliminary data.</text>
</comment>
<dbReference type="SMART" id="SM00382">
    <property type="entry name" value="AAA"/>
    <property type="match status" value="1"/>
</dbReference>
<name>A0ABV7GRJ9_9RHOB</name>
<evidence type="ECO:0000256" key="1">
    <source>
        <dbReference type="ARBA" id="ARBA00005417"/>
    </source>
</evidence>
<accession>A0ABV7GRJ9</accession>
<gene>
    <name evidence="6" type="ORF">ACFOGP_08895</name>
</gene>
<protein>
    <submittedName>
        <fullName evidence="6">ABC transporter ATP-binding protein</fullName>
    </submittedName>
</protein>
<dbReference type="InterPro" id="IPR003593">
    <property type="entry name" value="AAA+_ATPase"/>
</dbReference>
<keyword evidence="4 6" id="KW-0067">ATP-binding</keyword>
<dbReference type="EMBL" id="JBHRTB010000010">
    <property type="protein sequence ID" value="MFC3142824.1"/>
    <property type="molecule type" value="Genomic_DNA"/>
</dbReference>
<comment type="similarity">
    <text evidence="1">Belongs to the ABC transporter superfamily.</text>
</comment>
<evidence type="ECO:0000313" key="6">
    <source>
        <dbReference type="EMBL" id="MFC3142824.1"/>
    </source>
</evidence>